<evidence type="ECO:0000313" key="10">
    <source>
        <dbReference type="Proteomes" id="UP001426770"/>
    </source>
</evidence>
<dbReference type="PANTHER" id="PTHR43289">
    <property type="entry name" value="MITOGEN-ACTIVATED PROTEIN KINASE KINASE KINASE 20-RELATED"/>
    <property type="match status" value="1"/>
</dbReference>
<name>A0ABP9WFE5_9MICO</name>
<dbReference type="InterPro" id="IPR008271">
    <property type="entry name" value="Ser/Thr_kinase_AS"/>
</dbReference>
<evidence type="ECO:0000256" key="5">
    <source>
        <dbReference type="ARBA" id="ARBA00022777"/>
    </source>
</evidence>
<dbReference type="SMART" id="SM00220">
    <property type="entry name" value="S_TKc"/>
    <property type="match status" value="1"/>
</dbReference>
<dbReference type="Proteomes" id="UP001426770">
    <property type="component" value="Unassembled WGS sequence"/>
</dbReference>
<keyword evidence="3" id="KW-0808">Transferase</keyword>
<dbReference type="InterPro" id="IPR011009">
    <property type="entry name" value="Kinase-like_dom_sf"/>
</dbReference>
<gene>
    <name evidence="9" type="primary">pknA</name>
    <name evidence="9" type="ORF">Lsed01_00989</name>
</gene>
<keyword evidence="10" id="KW-1185">Reference proteome</keyword>
<dbReference type="EC" id="2.7.11.1" evidence="1"/>
<comment type="caution">
    <text evidence="9">The sequence shown here is derived from an EMBL/GenBank/DDBJ whole genome shotgun (WGS) entry which is preliminary data.</text>
</comment>
<keyword evidence="2" id="KW-0723">Serine/threonine-protein kinase</keyword>
<accession>A0ABP9WFE5</accession>
<keyword evidence="6" id="KW-0067">ATP-binding</keyword>
<dbReference type="GO" id="GO:0016301">
    <property type="term" value="F:kinase activity"/>
    <property type="evidence" value="ECO:0007669"/>
    <property type="project" value="UniProtKB-KW"/>
</dbReference>
<keyword evidence="5 9" id="KW-0418">Kinase</keyword>
<dbReference type="Gene3D" id="1.10.510.10">
    <property type="entry name" value="Transferase(Phosphotransferase) domain 1"/>
    <property type="match status" value="1"/>
</dbReference>
<evidence type="ECO:0000259" key="8">
    <source>
        <dbReference type="PROSITE" id="PS50011"/>
    </source>
</evidence>
<dbReference type="Gene3D" id="3.30.200.20">
    <property type="entry name" value="Phosphorylase Kinase, domain 1"/>
    <property type="match status" value="1"/>
</dbReference>
<proteinExistence type="predicted"/>
<keyword evidence="4" id="KW-0547">Nucleotide-binding</keyword>
<dbReference type="RefSeq" id="WP_345378878.1">
    <property type="nucleotide sequence ID" value="NZ_BAABRR010000004.1"/>
</dbReference>
<sequence length="319" mass="34321">MAIHAGTTLGGRYVLRSLLAVGGMGEVWRGTDADLERDVAVKVLKDGAAENETFLKRFRNEATNAAGLLHANIAQVYDFGDHDGTPYLVMELVEGEPLSTILEREHTLEEARLVTLLRHTCRGLDAAHAAGVMHRDVKPGNLLVQEGDHVKITDFGVSRGTDQTTLTATGMVMGTAQYLAPELALGKPATPASDLYAMGIIAFEAVVGKRPFTAASAVDIAISQVNDPVPPLPEGVSPDLAALILKLLEKNPRRRPHSALELDRMLASLELIEAGSEVPVPASSAVPIAAPARRAMPPSIAPREFRPRPDVERRRPRPR</sequence>
<evidence type="ECO:0000256" key="1">
    <source>
        <dbReference type="ARBA" id="ARBA00012513"/>
    </source>
</evidence>
<evidence type="ECO:0000256" key="7">
    <source>
        <dbReference type="SAM" id="MobiDB-lite"/>
    </source>
</evidence>
<feature type="region of interest" description="Disordered" evidence="7">
    <location>
        <begin position="296"/>
        <end position="319"/>
    </location>
</feature>
<dbReference type="SUPFAM" id="SSF56112">
    <property type="entry name" value="Protein kinase-like (PK-like)"/>
    <property type="match status" value="1"/>
</dbReference>
<dbReference type="PROSITE" id="PS00108">
    <property type="entry name" value="PROTEIN_KINASE_ST"/>
    <property type="match status" value="1"/>
</dbReference>
<feature type="domain" description="Protein kinase" evidence="8">
    <location>
        <begin position="13"/>
        <end position="272"/>
    </location>
</feature>
<protein>
    <recommendedName>
        <fullName evidence="1">non-specific serine/threonine protein kinase</fullName>
        <ecNumber evidence="1">2.7.11.1</ecNumber>
    </recommendedName>
</protein>
<evidence type="ECO:0000313" key="9">
    <source>
        <dbReference type="EMBL" id="GAA5518560.1"/>
    </source>
</evidence>
<reference evidence="9 10" key="1">
    <citation type="submission" date="2024-02" db="EMBL/GenBank/DDBJ databases">
        <title>Lysinimicrobium sediminis NBRC 112286.</title>
        <authorList>
            <person name="Ichikawa N."/>
            <person name="Katano-Makiyama Y."/>
            <person name="Hidaka K."/>
        </authorList>
    </citation>
    <scope>NUCLEOTIDE SEQUENCE [LARGE SCALE GENOMIC DNA]</scope>
    <source>
        <strain evidence="9 10">NBRC 112286</strain>
    </source>
</reference>
<dbReference type="CDD" id="cd14014">
    <property type="entry name" value="STKc_PknB_like"/>
    <property type="match status" value="1"/>
</dbReference>
<dbReference type="Pfam" id="PF00069">
    <property type="entry name" value="Pkinase"/>
    <property type="match status" value="1"/>
</dbReference>
<dbReference type="PROSITE" id="PS50011">
    <property type="entry name" value="PROTEIN_KINASE_DOM"/>
    <property type="match status" value="1"/>
</dbReference>
<evidence type="ECO:0000256" key="2">
    <source>
        <dbReference type="ARBA" id="ARBA00022527"/>
    </source>
</evidence>
<evidence type="ECO:0000256" key="4">
    <source>
        <dbReference type="ARBA" id="ARBA00022741"/>
    </source>
</evidence>
<organism evidence="9 10">
    <name type="scientific">Demequina sediminis</name>
    <dbReference type="NCBI Taxonomy" id="1930058"/>
    <lineage>
        <taxon>Bacteria</taxon>
        <taxon>Bacillati</taxon>
        <taxon>Actinomycetota</taxon>
        <taxon>Actinomycetes</taxon>
        <taxon>Micrococcales</taxon>
        <taxon>Demequinaceae</taxon>
        <taxon>Demequina</taxon>
    </lineage>
</organism>
<evidence type="ECO:0000256" key="3">
    <source>
        <dbReference type="ARBA" id="ARBA00022679"/>
    </source>
</evidence>
<dbReference type="PANTHER" id="PTHR43289:SF6">
    <property type="entry name" value="SERINE_THREONINE-PROTEIN KINASE NEKL-3"/>
    <property type="match status" value="1"/>
</dbReference>
<feature type="compositionally biased region" description="Basic and acidic residues" evidence="7">
    <location>
        <begin position="303"/>
        <end position="313"/>
    </location>
</feature>
<dbReference type="EMBL" id="BAABRR010000004">
    <property type="protein sequence ID" value="GAA5518560.1"/>
    <property type="molecule type" value="Genomic_DNA"/>
</dbReference>
<dbReference type="InterPro" id="IPR000719">
    <property type="entry name" value="Prot_kinase_dom"/>
</dbReference>
<evidence type="ECO:0000256" key="6">
    <source>
        <dbReference type="ARBA" id="ARBA00022840"/>
    </source>
</evidence>